<proteinExistence type="predicted"/>
<evidence type="ECO:0000259" key="1">
    <source>
        <dbReference type="Pfam" id="PF13304"/>
    </source>
</evidence>
<dbReference type="RefSeq" id="WP_144909584.1">
    <property type="nucleotide sequence ID" value="NZ_VLLI01000001.1"/>
</dbReference>
<name>A0A562UI77_9SPHI</name>
<keyword evidence="3" id="KW-1185">Reference proteome</keyword>
<dbReference type="PANTHER" id="PTHR40396">
    <property type="entry name" value="ATPASE-LIKE PROTEIN"/>
    <property type="match status" value="1"/>
</dbReference>
<protein>
    <recommendedName>
        <fullName evidence="1">ATPase AAA-type core domain-containing protein</fullName>
    </recommendedName>
</protein>
<dbReference type="GO" id="GO:0005524">
    <property type="term" value="F:ATP binding"/>
    <property type="evidence" value="ECO:0007669"/>
    <property type="project" value="InterPro"/>
</dbReference>
<dbReference type="Proteomes" id="UP000317010">
    <property type="component" value="Unassembled WGS sequence"/>
</dbReference>
<reference evidence="2 3" key="1">
    <citation type="submission" date="2019-07" db="EMBL/GenBank/DDBJ databases">
        <title>Genomic Encyclopedia of Archaeal and Bacterial Type Strains, Phase II (KMG-II): from individual species to whole genera.</title>
        <authorList>
            <person name="Goeker M."/>
        </authorList>
    </citation>
    <scope>NUCLEOTIDE SEQUENCE [LARGE SCALE GENOMIC DNA]</scope>
    <source>
        <strain evidence="2 3">ATCC BAA-1854</strain>
    </source>
</reference>
<sequence>MIIQFTVGNFRSFHERQTINFRPTGLVSENKEVDKCNILSTKDGPLLKILGVYGANASGKSNLIKALAFFKEFIANSLTFENFLSSEYNPFKLSQSLLDNSEYFQIILLIKGKKYRYGFSIDDKAHIQSEWLFGPADKNETFYFTRKGSKIEVNDERFKEGTQLPYSRLRADALFLTFCSSYDGNISGRIKDYLTEQVIIENTSARSLFYSSTFSRSRTNRLLKTGNKDIVLRWLAEAGLNFNDIELRELASSNTRLRNYILLTKNIYNESGEIVDKVTMDLDADESEGTKKFYNYIGDLSELFSRGGLYVSDEIDNNFHPSLLLKLIKLFQNKSVNSAGAQLLFTSHDVNLMDPEIMRRDQFYFTEKTVTDSTKLFSLADLKGIRNNADFARQYLAGYYGALPKLGTFLEEESI</sequence>
<dbReference type="Pfam" id="PF13304">
    <property type="entry name" value="AAA_21"/>
    <property type="match status" value="1"/>
</dbReference>
<dbReference type="EMBL" id="VLLI01000001">
    <property type="protein sequence ID" value="TWJ04951.1"/>
    <property type="molecule type" value="Genomic_DNA"/>
</dbReference>
<dbReference type="InterPro" id="IPR003959">
    <property type="entry name" value="ATPase_AAA_core"/>
</dbReference>
<dbReference type="OrthoDB" id="9809324at2"/>
<feature type="domain" description="ATPase AAA-type core" evidence="1">
    <location>
        <begin position="50"/>
        <end position="354"/>
    </location>
</feature>
<evidence type="ECO:0000313" key="2">
    <source>
        <dbReference type="EMBL" id="TWJ04951.1"/>
    </source>
</evidence>
<organism evidence="2 3">
    <name type="scientific">Mucilaginibacter frigoritolerans</name>
    <dbReference type="NCBI Taxonomy" id="652788"/>
    <lineage>
        <taxon>Bacteria</taxon>
        <taxon>Pseudomonadati</taxon>
        <taxon>Bacteroidota</taxon>
        <taxon>Sphingobacteriia</taxon>
        <taxon>Sphingobacteriales</taxon>
        <taxon>Sphingobacteriaceae</taxon>
        <taxon>Mucilaginibacter</taxon>
    </lineage>
</organism>
<dbReference type="InterPro" id="IPR027417">
    <property type="entry name" value="P-loop_NTPase"/>
</dbReference>
<comment type="caution">
    <text evidence="2">The sequence shown here is derived from an EMBL/GenBank/DDBJ whole genome shotgun (WGS) entry which is preliminary data.</text>
</comment>
<dbReference type="GO" id="GO:0016887">
    <property type="term" value="F:ATP hydrolysis activity"/>
    <property type="evidence" value="ECO:0007669"/>
    <property type="project" value="InterPro"/>
</dbReference>
<dbReference type="PANTHER" id="PTHR40396:SF1">
    <property type="entry name" value="ATPASE AAA-TYPE CORE DOMAIN-CONTAINING PROTEIN"/>
    <property type="match status" value="1"/>
</dbReference>
<accession>A0A562UI77</accession>
<dbReference type="Gene3D" id="3.40.50.300">
    <property type="entry name" value="P-loop containing nucleotide triphosphate hydrolases"/>
    <property type="match status" value="1"/>
</dbReference>
<gene>
    <name evidence="2" type="ORF">JN11_00675</name>
</gene>
<evidence type="ECO:0000313" key="3">
    <source>
        <dbReference type="Proteomes" id="UP000317010"/>
    </source>
</evidence>
<dbReference type="AlphaFoldDB" id="A0A562UI77"/>
<dbReference type="SUPFAM" id="SSF52540">
    <property type="entry name" value="P-loop containing nucleoside triphosphate hydrolases"/>
    <property type="match status" value="1"/>
</dbReference>